<evidence type="ECO:0000256" key="6">
    <source>
        <dbReference type="ARBA" id="ARBA00023136"/>
    </source>
</evidence>
<evidence type="ECO:0000256" key="7">
    <source>
        <dbReference type="ARBA" id="ARBA00023170"/>
    </source>
</evidence>
<keyword evidence="2" id="KW-1003">Cell membrane</keyword>
<evidence type="ECO:0000256" key="2">
    <source>
        <dbReference type="ARBA" id="ARBA00022475"/>
    </source>
</evidence>
<dbReference type="PROSITE" id="PS00237">
    <property type="entry name" value="G_PROTEIN_RECEP_F1_1"/>
    <property type="match status" value="1"/>
</dbReference>
<dbReference type="CDD" id="cd00637">
    <property type="entry name" value="7tm_classA_rhodopsin-like"/>
    <property type="match status" value="1"/>
</dbReference>
<evidence type="ECO:0000256" key="10">
    <source>
        <dbReference type="SAM" id="MobiDB-lite"/>
    </source>
</evidence>
<dbReference type="InterPro" id="IPR017452">
    <property type="entry name" value="GPCR_Rhodpsn_7TM"/>
</dbReference>
<dbReference type="InterPro" id="IPR000276">
    <property type="entry name" value="GPCR_Rhodpsn"/>
</dbReference>
<evidence type="ECO:0000256" key="3">
    <source>
        <dbReference type="ARBA" id="ARBA00022692"/>
    </source>
</evidence>
<evidence type="ECO:0000256" key="5">
    <source>
        <dbReference type="ARBA" id="ARBA00023040"/>
    </source>
</evidence>
<feature type="transmembrane region" description="Helical" evidence="11">
    <location>
        <begin position="479"/>
        <end position="501"/>
    </location>
</feature>
<feature type="region of interest" description="Disordered" evidence="10">
    <location>
        <begin position="338"/>
        <end position="359"/>
    </location>
</feature>
<evidence type="ECO:0000313" key="13">
    <source>
        <dbReference type="EMBL" id="CAH3158373.1"/>
    </source>
</evidence>
<gene>
    <name evidence="13" type="ORF">PLOB_00003310</name>
</gene>
<feature type="transmembrane region" description="Helical" evidence="11">
    <location>
        <begin position="126"/>
        <end position="146"/>
    </location>
</feature>
<comment type="caution">
    <text evidence="13">The sequence shown here is derived from an EMBL/GenBank/DDBJ whole genome shotgun (WGS) entry which is preliminary data.</text>
</comment>
<dbReference type="EMBL" id="CALNXK010000111">
    <property type="protein sequence ID" value="CAH3158373.1"/>
    <property type="molecule type" value="Genomic_DNA"/>
</dbReference>
<evidence type="ECO:0000313" key="14">
    <source>
        <dbReference type="Proteomes" id="UP001159405"/>
    </source>
</evidence>
<dbReference type="SUPFAM" id="SSF81321">
    <property type="entry name" value="Family A G protein-coupled receptor-like"/>
    <property type="match status" value="1"/>
</dbReference>
<evidence type="ECO:0000256" key="1">
    <source>
        <dbReference type="ARBA" id="ARBA00004651"/>
    </source>
</evidence>
<keyword evidence="4 11" id="KW-1133">Transmembrane helix</keyword>
<evidence type="ECO:0000259" key="12">
    <source>
        <dbReference type="PROSITE" id="PS50262"/>
    </source>
</evidence>
<feature type="domain" description="G-protein coupled receptors family 1 profile" evidence="12">
    <location>
        <begin position="23"/>
        <end position="498"/>
    </location>
</feature>
<dbReference type="PRINTS" id="PR00237">
    <property type="entry name" value="GPCRRHODOPSN"/>
</dbReference>
<keyword evidence="8 9" id="KW-0807">Transducer</keyword>
<proteinExistence type="inferred from homology"/>
<feature type="transmembrane region" description="Helical" evidence="11">
    <location>
        <begin position="441"/>
        <end position="459"/>
    </location>
</feature>
<dbReference type="PROSITE" id="PS50262">
    <property type="entry name" value="G_PROTEIN_RECEP_F1_2"/>
    <property type="match status" value="1"/>
</dbReference>
<dbReference type="Gene3D" id="1.20.1070.10">
    <property type="entry name" value="Rhodopsin 7-helix transmembrane proteins"/>
    <property type="match status" value="2"/>
</dbReference>
<keyword evidence="6 11" id="KW-0472">Membrane</keyword>
<evidence type="ECO:0000256" key="4">
    <source>
        <dbReference type="ARBA" id="ARBA00022989"/>
    </source>
</evidence>
<dbReference type="PANTHER" id="PTHR22752:SF14">
    <property type="entry name" value="G-PROTEIN COUPLED RECEPTORS FAMILY 1 PROFILE DOMAIN-CONTAINING PROTEIN"/>
    <property type="match status" value="1"/>
</dbReference>
<dbReference type="SMART" id="SM01381">
    <property type="entry name" value="7TM_GPCR_Srsx"/>
    <property type="match status" value="1"/>
</dbReference>
<comment type="subcellular location">
    <subcellularLocation>
        <location evidence="1">Cell membrane</location>
        <topology evidence="1">Multi-pass membrane protein</topology>
    </subcellularLocation>
</comment>
<evidence type="ECO:0000256" key="11">
    <source>
        <dbReference type="SAM" id="Phobius"/>
    </source>
</evidence>
<accession>A0ABN8Q6M6</accession>
<keyword evidence="14" id="KW-1185">Reference proteome</keyword>
<name>A0ABN8Q6M6_9CNID</name>
<keyword evidence="5 9" id="KW-0297">G-protein coupled receptor</keyword>
<comment type="similarity">
    <text evidence="9">Belongs to the G-protein coupled receptor 1 family.</text>
</comment>
<feature type="transmembrane region" description="Helical" evidence="11">
    <location>
        <begin position="6"/>
        <end position="32"/>
    </location>
</feature>
<feature type="transmembrane region" description="Helical" evidence="11">
    <location>
        <begin position="84"/>
        <end position="106"/>
    </location>
</feature>
<feature type="transmembrane region" description="Helical" evidence="11">
    <location>
        <begin position="44"/>
        <end position="64"/>
    </location>
</feature>
<sequence length="530" mass="58835">MSLDIATVTGVIIIAIIITGAVGNCLTLFVFYRYDPLRDVTGLFLANLAVADLLQSVIGMPLIATSAFYEEWVFGEILCTISGATNSLFCITSVLTLTAVSVDRYLAIVHPLEYPTWLSMKRSKMVVVCLWLMAFFAALLPVLGWSRYVYLPYEFICTVQWEHDKAYTIFVWSLCFVGPLIITVACYSSVMKVARQQAREKPLTTVGRLSKAGNDPDVGGMVVADGKSEAAVEGNLTFTANDDKNSEETLLEESVTCYMEDDRPEDDIHQAPDPHPGSGMEVQPATSVGCSGLFLDFRRNHAVAPVVPLPLTEKARSDTFGISRTQLDPTIIVLTGNPEEESTCKRKDGTSPWHTARARFGPSGKLGLSRVSPVSRDLPVMNSWTKEMSQKNKLTIIQEEDKEMDYPTRATKLPGYLARVRERMAERKIGDRQSRRKEMKVVLILLIVNGTFVLCWLPHLVGAFCLTFTGGFCPFPDNFFIITTTLAMLNSGCNPFIYTLTYRKFRRAFKRVLPCFRGNNTGGRGGISQG</sequence>
<evidence type="ECO:0000256" key="8">
    <source>
        <dbReference type="ARBA" id="ARBA00023224"/>
    </source>
</evidence>
<feature type="transmembrane region" description="Helical" evidence="11">
    <location>
        <begin position="166"/>
        <end position="190"/>
    </location>
</feature>
<evidence type="ECO:0000256" key="9">
    <source>
        <dbReference type="RuleBase" id="RU000688"/>
    </source>
</evidence>
<organism evidence="13 14">
    <name type="scientific">Porites lobata</name>
    <dbReference type="NCBI Taxonomy" id="104759"/>
    <lineage>
        <taxon>Eukaryota</taxon>
        <taxon>Metazoa</taxon>
        <taxon>Cnidaria</taxon>
        <taxon>Anthozoa</taxon>
        <taxon>Hexacorallia</taxon>
        <taxon>Scleractinia</taxon>
        <taxon>Fungiina</taxon>
        <taxon>Poritidae</taxon>
        <taxon>Porites</taxon>
    </lineage>
</organism>
<reference evidence="13 14" key="1">
    <citation type="submission" date="2022-05" db="EMBL/GenBank/DDBJ databases">
        <authorList>
            <consortium name="Genoscope - CEA"/>
            <person name="William W."/>
        </authorList>
    </citation>
    <scope>NUCLEOTIDE SEQUENCE [LARGE SCALE GENOMIC DNA]</scope>
</reference>
<feature type="region of interest" description="Disordered" evidence="10">
    <location>
        <begin position="263"/>
        <end position="284"/>
    </location>
</feature>
<dbReference type="PANTHER" id="PTHR22752">
    <property type="entry name" value="G PROTEIN-COUPLED RECEPTOR"/>
    <property type="match status" value="1"/>
</dbReference>
<dbReference type="Pfam" id="PF00001">
    <property type="entry name" value="7tm_1"/>
    <property type="match status" value="1"/>
</dbReference>
<keyword evidence="3 9" id="KW-0812">Transmembrane</keyword>
<keyword evidence="7 9" id="KW-0675">Receptor</keyword>
<protein>
    <recommendedName>
        <fullName evidence="12">G-protein coupled receptors family 1 profile domain-containing protein</fullName>
    </recommendedName>
</protein>
<dbReference type="Proteomes" id="UP001159405">
    <property type="component" value="Unassembled WGS sequence"/>
</dbReference>